<organism evidence="7 8">
    <name type="scientific">Hypsibius exemplaris</name>
    <name type="common">Freshwater tardigrade</name>
    <dbReference type="NCBI Taxonomy" id="2072580"/>
    <lineage>
        <taxon>Eukaryota</taxon>
        <taxon>Metazoa</taxon>
        <taxon>Ecdysozoa</taxon>
        <taxon>Tardigrada</taxon>
        <taxon>Eutardigrada</taxon>
        <taxon>Parachela</taxon>
        <taxon>Hypsibioidea</taxon>
        <taxon>Hypsibiidae</taxon>
        <taxon>Hypsibius</taxon>
    </lineage>
</organism>
<keyword evidence="4 6" id="KW-0472">Membrane</keyword>
<dbReference type="InterPro" id="IPR003689">
    <property type="entry name" value="ZIP"/>
</dbReference>
<evidence type="ECO:0000256" key="2">
    <source>
        <dbReference type="ARBA" id="ARBA00022692"/>
    </source>
</evidence>
<accession>A0A1W0WDK6</accession>
<evidence type="ECO:0000256" key="3">
    <source>
        <dbReference type="ARBA" id="ARBA00022989"/>
    </source>
</evidence>
<evidence type="ECO:0000256" key="1">
    <source>
        <dbReference type="ARBA" id="ARBA00004141"/>
    </source>
</evidence>
<feature type="transmembrane region" description="Helical" evidence="6">
    <location>
        <begin position="378"/>
        <end position="397"/>
    </location>
</feature>
<reference evidence="8" key="1">
    <citation type="submission" date="2017-01" db="EMBL/GenBank/DDBJ databases">
        <title>Comparative genomics of anhydrobiosis in the tardigrade Hypsibius dujardini.</title>
        <authorList>
            <person name="Yoshida Y."/>
            <person name="Koutsovoulos G."/>
            <person name="Laetsch D."/>
            <person name="Stevens L."/>
            <person name="Kumar S."/>
            <person name="Horikawa D."/>
            <person name="Ishino K."/>
            <person name="Komine S."/>
            <person name="Tomita M."/>
            <person name="Blaxter M."/>
            <person name="Arakawa K."/>
        </authorList>
    </citation>
    <scope>NUCLEOTIDE SEQUENCE [LARGE SCALE GENOMIC DNA]</scope>
    <source>
        <strain evidence="8">Z151</strain>
    </source>
</reference>
<dbReference type="OrthoDB" id="448280at2759"/>
<dbReference type="GO" id="GO:0005886">
    <property type="term" value="C:plasma membrane"/>
    <property type="evidence" value="ECO:0007669"/>
    <property type="project" value="TreeGrafter"/>
</dbReference>
<evidence type="ECO:0000256" key="6">
    <source>
        <dbReference type="SAM" id="Phobius"/>
    </source>
</evidence>
<feature type="transmembrane region" description="Helical" evidence="6">
    <location>
        <begin position="45"/>
        <end position="68"/>
    </location>
</feature>
<feature type="transmembrane region" description="Helical" evidence="6">
    <location>
        <begin position="93"/>
        <end position="113"/>
    </location>
</feature>
<name>A0A1W0WDK6_HYPEX</name>
<dbReference type="Pfam" id="PF02535">
    <property type="entry name" value="Zip"/>
    <property type="match status" value="1"/>
</dbReference>
<keyword evidence="8" id="KW-1185">Reference proteome</keyword>
<comment type="subcellular location">
    <subcellularLocation>
        <location evidence="1">Membrane</location>
        <topology evidence="1">Multi-pass membrane protein</topology>
    </subcellularLocation>
</comment>
<feature type="transmembrane region" description="Helical" evidence="6">
    <location>
        <begin position="307"/>
        <end position="326"/>
    </location>
</feature>
<feature type="transmembrane region" description="Helical" evidence="6">
    <location>
        <begin position="12"/>
        <end position="33"/>
    </location>
</feature>
<feature type="compositionally biased region" description="Polar residues" evidence="5">
    <location>
        <begin position="203"/>
        <end position="224"/>
    </location>
</feature>
<dbReference type="Proteomes" id="UP000192578">
    <property type="component" value="Unassembled WGS sequence"/>
</dbReference>
<evidence type="ECO:0000313" key="8">
    <source>
        <dbReference type="Proteomes" id="UP000192578"/>
    </source>
</evidence>
<dbReference type="PANTHER" id="PTHR11040:SF140">
    <property type="entry name" value="ZRT (ZRT), IRT- (IRT-) LIKE PROTEIN TRANSPORTER"/>
    <property type="match status" value="1"/>
</dbReference>
<evidence type="ECO:0000313" key="7">
    <source>
        <dbReference type="EMBL" id="OQV13296.1"/>
    </source>
</evidence>
<keyword evidence="2 6" id="KW-0812">Transmembrane</keyword>
<feature type="transmembrane region" description="Helical" evidence="6">
    <location>
        <begin position="275"/>
        <end position="295"/>
    </location>
</feature>
<dbReference type="GO" id="GO:0005385">
    <property type="term" value="F:zinc ion transmembrane transporter activity"/>
    <property type="evidence" value="ECO:0007669"/>
    <property type="project" value="TreeGrafter"/>
</dbReference>
<protein>
    <submittedName>
        <fullName evidence="7">Zinc transporter ZIP1</fullName>
    </submittedName>
</protein>
<dbReference type="PANTHER" id="PTHR11040">
    <property type="entry name" value="ZINC/IRON TRANSPORTER"/>
    <property type="match status" value="1"/>
</dbReference>
<dbReference type="AlphaFoldDB" id="A0A1W0WDK6"/>
<feature type="region of interest" description="Disordered" evidence="5">
    <location>
        <begin position="159"/>
        <end position="233"/>
    </location>
</feature>
<feature type="compositionally biased region" description="Low complexity" evidence="5">
    <location>
        <begin position="164"/>
        <end position="175"/>
    </location>
</feature>
<proteinExistence type="predicted"/>
<gene>
    <name evidence="7" type="ORF">BV898_12502</name>
</gene>
<keyword evidence="3 6" id="KW-1133">Transmembrane helix</keyword>
<dbReference type="EMBL" id="MTYJ01000127">
    <property type="protein sequence ID" value="OQV13296.1"/>
    <property type="molecule type" value="Genomic_DNA"/>
</dbReference>
<sequence>MIGLELTKGLVLGGMFAITGFFCCLPAWIISCVRTRRLESGPRAGIFRSSISFLNCFACGVFLGTLFLDLQPEVIESFKLNLNRLGIQTEYPLAQFCTVFGFLLVLIVERIVVSCKSAPTNIFHNHKHGSSASGSRPNSLQSNPDLHVERERLQRYALPNPYHPESTQEPSSSESTRGDFRTRRPSEVSLPDQGDDDVEIMSSVESSRCSSPTGDAPGSGNNRGPSRHEPALRAVKSKSHQLTHTARSFILLVALSLHSIFEGLAVGLQDSRRKVLEIFVALLIHKCVVAFSVGMNLMQSRMAFRHVIMCAMIFAAASPLGIAIAMGMDNVSQDPGAGLASAVLQAFACGTFLFITFLEVLPHEMLKGSEGEAPGTTLLKILCMVLGFSVMAGLMFMDNA</sequence>
<feature type="transmembrane region" description="Helical" evidence="6">
    <location>
        <begin position="338"/>
        <end position="358"/>
    </location>
</feature>
<feature type="compositionally biased region" description="Basic and acidic residues" evidence="5">
    <location>
        <begin position="176"/>
        <end position="186"/>
    </location>
</feature>
<evidence type="ECO:0000256" key="4">
    <source>
        <dbReference type="ARBA" id="ARBA00023136"/>
    </source>
</evidence>
<feature type="transmembrane region" description="Helical" evidence="6">
    <location>
        <begin position="249"/>
        <end position="269"/>
    </location>
</feature>
<comment type="caution">
    <text evidence="7">The sequence shown here is derived from an EMBL/GenBank/DDBJ whole genome shotgun (WGS) entry which is preliminary data.</text>
</comment>
<evidence type="ECO:0000256" key="5">
    <source>
        <dbReference type="SAM" id="MobiDB-lite"/>
    </source>
</evidence>